<dbReference type="AlphaFoldDB" id="A0A1G2MLZ8"/>
<organism evidence="2 3">
    <name type="scientific">Candidatus Taylorbacteria bacterium RIFCSPHIGHO2_02_FULL_43_32b</name>
    <dbReference type="NCBI Taxonomy" id="1802306"/>
    <lineage>
        <taxon>Bacteria</taxon>
        <taxon>Candidatus Tayloriibacteriota</taxon>
    </lineage>
</organism>
<gene>
    <name evidence="2" type="ORF">A3C72_04865</name>
</gene>
<dbReference type="Gene3D" id="2.40.260.10">
    <property type="entry name" value="Sortase"/>
    <property type="match status" value="1"/>
</dbReference>
<dbReference type="SUPFAM" id="SSF63817">
    <property type="entry name" value="Sortase"/>
    <property type="match status" value="1"/>
</dbReference>
<sequence length="228" mass="25041">MKKKLIYICIAIALIIGAYGTFPFKTGYGSFIRLEIQKQDEPSDYETLQAESVEKKTDIVAEPVVEQTEKLSYSGVSIAYADAVEPPPRPVKLYIPSISLVSPIQAVGLNTKGEMDVPSGDTNNVGWYEYGTSPGEVGSAVLDAHVFAAFKNLYLVKVGDDITMQTDDGVLRFVVEEVSIYDLPDVPREKLFNRSDKPRLNLITCAGTLTADGSTYDQRLIVYAKLAD</sequence>
<accession>A0A1G2MLZ8</accession>
<evidence type="ECO:0000313" key="3">
    <source>
        <dbReference type="Proteomes" id="UP000177130"/>
    </source>
</evidence>
<dbReference type="Proteomes" id="UP000177130">
    <property type="component" value="Unassembled WGS sequence"/>
</dbReference>
<comment type="caution">
    <text evidence="2">The sequence shown here is derived from an EMBL/GenBank/DDBJ whole genome shotgun (WGS) entry which is preliminary data.</text>
</comment>
<dbReference type="GO" id="GO:0016787">
    <property type="term" value="F:hydrolase activity"/>
    <property type="evidence" value="ECO:0007669"/>
    <property type="project" value="UniProtKB-KW"/>
</dbReference>
<dbReference type="InterPro" id="IPR023365">
    <property type="entry name" value="Sortase_dom-sf"/>
</dbReference>
<dbReference type="InterPro" id="IPR042001">
    <property type="entry name" value="Sortase_F"/>
</dbReference>
<dbReference type="Pfam" id="PF04203">
    <property type="entry name" value="Sortase"/>
    <property type="match status" value="1"/>
</dbReference>
<reference evidence="2 3" key="1">
    <citation type="journal article" date="2016" name="Nat. Commun.">
        <title>Thousands of microbial genomes shed light on interconnected biogeochemical processes in an aquifer system.</title>
        <authorList>
            <person name="Anantharaman K."/>
            <person name="Brown C.T."/>
            <person name="Hug L.A."/>
            <person name="Sharon I."/>
            <person name="Castelle C.J."/>
            <person name="Probst A.J."/>
            <person name="Thomas B.C."/>
            <person name="Singh A."/>
            <person name="Wilkins M.J."/>
            <person name="Karaoz U."/>
            <person name="Brodie E.L."/>
            <person name="Williams K.H."/>
            <person name="Hubbard S.S."/>
            <person name="Banfield J.F."/>
        </authorList>
    </citation>
    <scope>NUCLEOTIDE SEQUENCE [LARGE SCALE GENOMIC DNA]</scope>
</reference>
<protein>
    <recommendedName>
        <fullName evidence="4">Class F sortase</fullName>
    </recommendedName>
</protein>
<dbReference type="STRING" id="1802306.A3C72_04865"/>
<dbReference type="CDD" id="cd05829">
    <property type="entry name" value="Sortase_F"/>
    <property type="match status" value="1"/>
</dbReference>
<dbReference type="EMBL" id="MHRK01000003">
    <property type="protein sequence ID" value="OHA24868.1"/>
    <property type="molecule type" value="Genomic_DNA"/>
</dbReference>
<proteinExistence type="predicted"/>
<keyword evidence="1" id="KW-0378">Hydrolase</keyword>
<evidence type="ECO:0000256" key="1">
    <source>
        <dbReference type="ARBA" id="ARBA00022801"/>
    </source>
</evidence>
<evidence type="ECO:0008006" key="4">
    <source>
        <dbReference type="Google" id="ProtNLM"/>
    </source>
</evidence>
<evidence type="ECO:0000313" key="2">
    <source>
        <dbReference type="EMBL" id="OHA24868.1"/>
    </source>
</evidence>
<name>A0A1G2MLZ8_9BACT</name>
<dbReference type="InterPro" id="IPR005754">
    <property type="entry name" value="Sortase"/>
</dbReference>